<dbReference type="InterPro" id="IPR003029">
    <property type="entry name" value="S1_domain"/>
</dbReference>
<comment type="catalytic activity">
    <reaction evidence="25">
        <text>[GlcNAc-(1-&gt;4)-Mur2Ac(oyl-L-Ala-gamma-D-Glu-L-Lys-D-Ala-D-Ala)](n)-di-trans,octa-cis-undecaprenyl diphosphate + beta-D-GlcNAc-(1-&gt;4)-Mur2Ac(oyl-L-Ala-gamma-D-Glu-L-Lys-D-Ala-D-Ala)-di-trans,octa-cis-undecaprenyl diphosphate = [GlcNAc-(1-&gt;4)-Mur2Ac(oyl-L-Ala-gamma-D-Glu-L-Lys-D-Ala-D-Ala)](n+1)-di-trans,octa-cis-undecaprenyl diphosphate + di-trans,octa-cis-undecaprenyl diphosphate + H(+)</text>
        <dbReference type="Rhea" id="RHEA:23708"/>
        <dbReference type="Rhea" id="RHEA-COMP:9602"/>
        <dbReference type="Rhea" id="RHEA-COMP:9603"/>
        <dbReference type="ChEBI" id="CHEBI:15378"/>
        <dbReference type="ChEBI" id="CHEBI:58405"/>
        <dbReference type="ChEBI" id="CHEBI:60033"/>
        <dbReference type="ChEBI" id="CHEBI:78435"/>
        <dbReference type="EC" id="2.4.99.28"/>
    </reaction>
</comment>
<dbReference type="GO" id="GO:0008360">
    <property type="term" value="P:regulation of cell shape"/>
    <property type="evidence" value="ECO:0007669"/>
    <property type="project" value="UniProtKB-KW"/>
</dbReference>
<keyword evidence="15" id="KW-0133">Cell shape</keyword>
<evidence type="ECO:0000256" key="19">
    <source>
        <dbReference type="ARBA" id="ARBA00023136"/>
    </source>
</evidence>
<feature type="domain" description="S1 motif" evidence="27">
    <location>
        <begin position="363"/>
        <end position="456"/>
    </location>
</feature>
<evidence type="ECO:0000256" key="23">
    <source>
        <dbReference type="ARBA" id="ARBA00034000"/>
    </source>
</evidence>
<evidence type="ECO:0000256" key="15">
    <source>
        <dbReference type="ARBA" id="ARBA00022960"/>
    </source>
</evidence>
<dbReference type="PROSITE" id="PS50126">
    <property type="entry name" value="S1"/>
    <property type="match status" value="1"/>
</dbReference>
<evidence type="ECO:0000256" key="6">
    <source>
        <dbReference type="ARBA" id="ARBA00018638"/>
    </source>
</evidence>
<evidence type="ECO:0000256" key="1">
    <source>
        <dbReference type="ARBA" id="ARBA00004249"/>
    </source>
</evidence>
<evidence type="ECO:0000256" key="14">
    <source>
        <dbReference type="ARBA" id="ARBA00022801"/>
    </source>
</evidence>
<evidence type="ECO:0000256" key="3">
    <source>
        <dbReference type="ARBA" id="ARBA00007090"/>
    </source>
</evidence>
<evidence type="ECO:0000256" key="5">
    <source>
        <dbReference type="ARBA" id="ARBA00012448"/>
    </source>
</evidence>
<dbReference type="RefSeq" id="WP_144303079.1">
    <property type="nucleotide sequence ID" value="NZ_QMIE01000008.1"/>
</dbReference>
<protein>
    <recommendedName>
        <fullName evidence="6">Penicillin-binding protein 1A</fullName>
        <ecNumber evidence="24">2.4.99.28</ecNumber>
        <ecNumber evidence="5">3.4.16.4</ecNumber>
    </recommendedName>
</protein>
<dbReference type="Pfam" id="PF00905">
    <property type="entry name" value="Transpeptidase"/>
    <property type="match status" value="1"/>
</dbReference>
<dbReference type="InterPro" id="IPR031376">
    <property type="entry name" value="PCB_OB"/>
</dbReference>
<dbReference type="GO" id="GO:0009002">
    <property type="term" value="F:serine-type D-Ala-D-Ala carboxypeptidase activity"/>
    <property type="evidence" value="ECO:0007669"/>
    <property type="project" value="UniProtKB-EC"/>
</dbReference>
<dbReference type="EC" id="2.4.99.28" evidence="24"/>
<dbReference type="InterPro" id="IPR036950">
    <property type="entry name" value="PBP_transglycosylase"/>
</dbReference>
<evidence type="ECO:0000256" key="2">
    <source>
        <dbReference type="ARBA" id="ARBA00004752"/>
    </source>
</evidence>
<evidence type="ECO:0000259" key="27">
    <source>
        <dbReference type="PROSITE" id="PS50126"/>
    </source>
</evidence>
<evidence type="ECO:0000256" key="4">
    <source>
        <dbReference type="ARBA" id="ARBA00007739"/>
    </source>
</evidence>
<dbReference type="SUPFAM" id="SSF56601">
    <property type="entry name" value="beta-lactamase/transpeptidase-like"/>
    <property type="match status" value="1"/>
</dbReference>
<dbReference type="GO" id="GO:0030288">
    <property type="term" value="C:outer membrane-bounded periplasmic space"/>
    <property type="evidence" value="ECO:0007669"/>
    <property type="project" value="TreeGrafter"/>
</dbReference>
<evidence type="ECO:0000256" key="26">
    <source>
        <dbReference type="ARBA" id="ARBA00060592"/>
    </source>
</evidence>
<evidence type="ECO:0000256" key="7">
    <source>
        <dbReference type="ARBA" id="ARBA00022475"/>
    </source>
</evidence>
<evidence type="ECO:0000256" key="17">
    <source>
        <dbReference type="ARBA" id="ARBA00022984"/>
    </source>
</evidence>
<dbReference type="OrthoDB" id="9766909at2"/>
<keyword evidence="8" id="KW-0997">Cell inner membrane</keyword>
<dbReference type="SUPFAM" id="SSF50249">
    <property type="entry name" value="Nucleic acid-binding proteins"/>
    <property type="match status" value="1"/>
</dbReference>
<evidence type="ECO:0000256" key="13">
    <source>
        <dbReference type="ARBA" id="ARBA00022692"/>
    </source>
</evidence>
<dbReference type="NCBIfam" id="TIGR02074">
    <property type="entry name" value="PBP_1a_fam"/>
    <property type="match status" value="1"/>
</dbReference>
<keyword evidence="13" id="KW-0812">Transmembrane</keyword>
<comment type="pathway">
    <text evidence="2">Cell wall biogenesis; peptidoglycan biosynthesis.</text>
</comment>
<evidence type="ECO:0000256" key="12">
    <source>
        <dbReference type="ARBA" id="ARBA00022679"/>
    </source>
</evidence>
<dbReference type="GO" id="GO:0009252">
    <property type="term" value="P:peptidoglycan biosynthetic process"/>
    <property type="evidence" value="ECO:0007669"/>
    <property type="project" value="UniProtKB-UniPathway"/>
</dbReference>
<evidence type="ECO:0000256" key="22">
    <source>
        <dbReference type="ARBA" id="ARBA00023316"/>
    </source>
</evidence>
<dbReference type="GO" id="GO:0008955">
    <property type="term" value="F:peptidoglycan glycosyltransferase activity"/>
    <property type="evidence" value="ECO:0007669"/>
    <property type="project" value="UniProtKB-EC"/>
</dbReference>
<keyword evidence="14" id="KW-0378">Hydrolase</keyword>
<dbReference type="Gene3D" id="1.10.3810.10">
    <property type="entry name" value="Biosynthetic peptidoglycan transglycosylase-like"/>
    <property type="match status" value="1"/>
</dbReference>
<keyword evidence="22" id="KW-0961">Cell wall biogenesis/degradation</keyword>
<dbReference type="SUPFAM" id="SSF53955">
    <property type="entry name" value="Lysozyme-like"/>
    <property type="match status" value="1"/>
</dbReference>
<dbReference type="GO" id="GO:0005886">
    <property type="term" value="C:plasma membrane"/>
    <property type="evidence" value="ECO:0007669"/>
    <property type="project" value="UniProtKB-SubCell"/>
</dbReference>
<evidence type="ECO:0000256" key="20">
    <source>
        <dbReference type="ARBA" id="ARBA00023251"/>
    </source>
</evidence>
<keyword evidence="12" id="KW-0808">Transferase</keyword>
<evidence type="ECO:0000256" key="18">
    <source>
        <dbReference type="ARBA" id="ARBA00022989"/>
    </source>
</evidence>
<dbReference type="InterPro" id="IPR001460">
    <property type="entry name" value="PCN-bd_Tpept"/>
</dbReference>
<dbReference type="Proteomes" id="UP000448292">
    <property type="component" value="Unassembled WGS sequence"/>
</dbReference>
<dbReference type="GO" id="GO:0008658">
    <property type="term" value="F:penicillin binding"/>
    <property type="evidence" value="ECO:0007669"/>
    <property type="project" value="InterPro"/>
</dbReference>
<dbReference type="Gene3D" id="3.40.710.10">
    <property type="entry name" value="DD-peptidase/beta-lactamase superfamily"/>
    <property type="match status" value="2"/>
</dbReference>
<evidence type="ECO:0000256" key="16">
    <source>
        <dbReference type="ARBA" id="ARBA00022968"/>
    </source>
</evidence>
<evidence type="ECO:0000256" key="11">
    <source>
        <dbReference type="ARBA" id="ARBA00022676"/>
    </source>
</evidence>
<sequence>MKKKIFIGTAIVLLGLVTLAAAGALGLYLWAARDLPSFKEITDYNPSLVTTVYARDGEVLGHFYRERRFLVQLDEMPDFLVKAFLAAEDRGFYEHPGIDVTAIFRAMVRNIRAGDIRQGGSTITQQIIKRLLLTPEKSYERKLKEAILAYRLESYLSKDDIITIYLNHIYLGARSYGVEAAARSYFGKHVDELSLAEAAVLAGLPQAPSRYDPYRNPQSAKARQEYVLGQMLTADWITREEYDEAINAPLEYTSMPDPSWKTGAYYLEEVRRWLVNYMSRENMGSMGITLDRYGEDAVYESGLHVYTAVDLDHQRAAEQAVRDGLIASTKRRGWRGPIKKLAPGEMAEFLSSQKDVLQKLASGEWVQAVVNKVSDSGAEVQFGNFEGWIPVKSMSWCREPDPKKAPEQVPAVSDARKVLAIGDVVWVSRADLDAMDDKDKKAFKPSAEGQVPLNLEQEPVVQGALVSLEPPTGEVRALVGGYDFQKSHFNRATQAHRQPGSAFKPIVYSAALDAGFTPASVVIDAPVEYRFGGRVWRPGNFENEFFGPTLFRTALVKSRNTVTVRIAERMGVDQIIRRAHSLGLDAEFPRNLSISLGSVAVTPYNLCEAYTAFARGGTAVEPRMVLAVKGAWGDDLFMSAPDVREAISPQNAYIMTNILEDVVQHGTGWRAKVLNRPVAGKTGTTNDEQDAWFMGFTPYLLTGVYVGFDQLTPMGRFETGSRAASPIWVQYRQAVEESYAPEEFPVPPDIVHVNIDLATGKVADGTGGESKFLPFMAGTQPMTSVIGAVPVGGNETGVSASPLSPEDLFKQF</sequence>
<dbReference type="Pfam" id="PF17092">
    <property type="entry name" value="PCB_OB"/>
    <property type="match status" value="1"/>
</dbReference>
<dbReference type="InterPro" id="IPR012340">
    <property type="entry name" value="NA-bd_OB-fold"/>
</dbReference>
<keyword evidence="20" id="KW-0046">Antibiotic resistance</keyword>
<evidence type="ECO:0000313" key="28">
    <source>
        <dbReference type="EMBL" id="TVM17122.1"/>
    </source>
</evidence>
<proteinExistence type="inferred from homology"/>
<comment type="catalytic activity">
    <reaction evidence="23">
        <text>Preferential cleavage: (Ac)2-L-Lys-D-Ala-|-D-Ala. Also transpeptidation of peptidyl-alanyl moieties that are N-acyl substituents of D-alanine.</text>
        <dbReference type="EC" id="3.4.16.4"/>
    </reaction>
</comment>
<evidence type="ECO:0000256" key="10">
    <source>
        <dbReference type="ARBA" id="ARBA00022670"/>
    </source>
</evidence>
<keyword evidence="21" id="KW-0511">Multifunctional enzyme</keyword>
<keyword evidence="10" id="KW-0645">Protease</keyword>
<keyword evidence="29" id="KW-1185">Reference proteome</keyword>
<dbReference type="Pfam" id="PF00912">
    <property type="entry name" value="Transgly"/>
    <property type="match status" value="1"/>
</dbReference>
<keyword evidence="9" id="KW-0121">Carboxypeptidase</keyword>
<keyword evidence="16" id="KW-0735">Signal-anchor</keyword>
<dbReference type="EMBL" id="QMIE01000008">
    <property type="protein sequence ID" value="TVM17122.1"/>
    <property type="molecule type" value="Genomic_DNA"/>
</dbReference>
<comment type="caution">
    <text evidence="28">The sequence shown here is derived from an EMBL/GenBank/DDBJ whole genome shotgun (WGS) entry which is preliminary data.</text>
</comment>
<dbReference type="EC" id="3.4.16.4" evidence="5"/>
<comment type="similarity">
    <text evidence="4">In the N-terminal section; belongs to the glycosyltransferase 51 family.</text>
</comment>
<evidence type="ECO:0000256" key="9">
    <source>
        <dbReference type="ARBA" id="ARBA00022645"/>
    </source>
</evidence>
<gene>
    <name evidence="28" type="ORF">DPQ33_10015</name>
</gene>
<keyword evidence="19" id="KW-0472">Membrane</keyword>
<keyword evidence="18" id="KW-1133">Transmembrane helix</keyword>
<evidence type="ECO:0000256" key="24">
    <source>
        <dbReference type="ARBA" id="ARBA00044770"/>
    </source>
</evidence>
<dbReference type="InterPro" id="IPR023346">
    <property type="entry name" value="Lysozyme-like_dom_sf"/>
</dbReference>
<keyword evidence="7" id="KW-1003">Cell membrane</keyword>
<comment type="subcellular location">
    <subcellularLocation>
        <location evidence="1">Cell inner membrane</location>
        <topology evidence="1">Single-pass type II membrane protein</topology>
    </subcellularLocation>
</comment>
<evidence type="ECO:0000313" key="29">
    <source>
        <dbReference type="Proteomes" id="UP000448292"/>
    </source>
</evidence>
<dbReference type="GO" id="GO:0003676">
    <property type="term" value="F:nucleic acid binding"/>
    <property type="evidence" value="ECO:0007669"/>
    <property type="project" value="InterPro"/>
</dbReference>
<reference evidence="28 29" key="1">
    <citation type="submission" date="2018-06" db="EMBL/GenBank/DDBJ databases">
        <title>Complete genome of Desulfovibrio indonesiensis P37SLT.</title>
        <authorList>
            <person name="Crispim J.S."/>
            <person name="Vidigal P.M.P."/>
            <person name="Silva L.C.F."/>
            <person name="Laguardia C.N."/>
            <person name="Araujo L.C."/>
            <person name="Dias R.S."/>
            <person name="Sousa M.P."/>
            <person name="Paula S.O."/>
            <person name="Silva C."/>
        </authorList>
    </citation>
    <scope>NUCLEOTIDE SEQUENCE [LARGE SCALE GENOMIC DNA]</scope>
    <source>
        <strain evidence="28 29">P37SLT</strain>
    </source>
</reference>
<dbReference type="Gene3D" id="2.40.50.140">
    <property type="entry name" value="Nucleic acid-binding proteins"/>
    <property type="match status" value="1"/>
</dbReference>
<dbReference type="PANTHER" id="PTHR32282">
    <property type="entry name" value="BINDING PROTEIN TRANSPEPTIDASE, PUTATIVE-RELATED"/>
    <property type="match status" value="1"/>
</dbReference>
<evidence type="ECO:0000256" key="8">
    <source>
        <dbReference type="ARBA" id="ARBA00022519"/>
    </source>
</evidence>
<dbReference type="InterPro" id="IPR012338">
    <property type="entry name" value="Beta-lactam/transpept-like"/>
</dbReference>
<dbReference type="GO" id="GO:0006508">
    <property type="term" value="P:proteolysis"/>
    <property type="evidence" value="ECO:0007669"/>
    <property type="project" value="UniProtKB-KW"/>
</dbReference>
<evidence type="ECO:0000256" key="21">
    <source>
        <dbReference type="ARBA" id="ARBA00023268"/>
    </source>
</evidence>
<keyword evidence="11" id="KW-0328">Glycosyltransferase</keyword>
<dbReference type="FunFam" id="1.10.3810.10:FF:000003">
    <property type="entry name" value="Penicillin-binding protein 1a"/>
    <property type="match status" value="1"/>
</dbReference>
<accession>A0A7M3MEZ0</accession>
<dbReference type="InterPro" id="IPR001264">
    <property type="entry name" value="Glyco_trans_51"/>
</dbReference>
<evidence type="ECO:0000256" key="25">
    <source>
        <dbReference type="ARBA" id="ARBA00049902"/>
    </source>
</evidence>
<comment type="similarity">
    <text evidence="3">In the C-terminal section; belongs to the transpeptidase family.</text>
</comment>
<dbReference type="AlphaFoldDB" id="A0A7M3MEZ0"/>
<dbReference type="PANTHER" id="PTHR32282:SF27">
    <property type="entry name" value="PENICILLIN-BINDING PROTEIN 1A"/>
    <property type="match status" value="1"/>
</dbReference>
<dbReference type="UniPathway" id="UPA00219"/>
<dbReference type="GO" id="GO:0071555">
    <property type="term" value="P:cell wall organization"/>
    <property type="evidence" value="ECO:0007669"/>
    <property type="project" value="UniProtKB-KW"/>
</dbReference>
<comment type="pathway">
    <text evidence="26">Glycan biosynthesis.</text>
</comment>
<keyword evidence="17" id="KW-0573">Peptidoglycan synthesis</keyword>
<name>A0A7M3MEZ0_9BACT</name>
<organism evidence="28 29">
    <name type="scientific">Oceanidesulfovibrio indonesiensis</name>
    <dbReference type="NCBI Taxonomy" id="54767"/>
    <lineage>
        <taxon>Bacteria</taxon>
        <taxon>Pseudomonadati</taxon>
        <taxon>Thermodesulfobacteriota</taxon>
        <taxon>Desulfovibrionia</taxon>
        <taxon>Desulfovibrionales</taxon>
        <taxon>Desulfovibrionaceae</taxon>
        <taxon>Oceanidesulfovibrio</taxon>
    </lineage>
</organism>
<dbReference type="InterPro" id="IPR050396">
    <property type="entry name" value="Glycosyltr_51/Transpeptidase"/>
</dbReference>
<dbReference type="GO" id="GO:0046677">
    <property type="term" value="P:response to antibiotic"/>
    <property type="evidence" value="ECO:0007669"/>
    <property type="project" value="UniProtKB-KW"/>
</dbReference>